<protein>
    <recommendedName>
        <fullName evidence="4">DUF2132 domain-containing protein</fullName>
    </recommendedName>
</protein>
<dbReference type="RefSeq" id="WP_084427365.1">
    <property type="nucleotide sequence ID" value="NZ_CP042914.1"/>
</dbReference>
<dbReference type="InterPro" id="IPR036361">
    <property type="entry name" value="SAP_dom_sf"/>
</dbReference>
<accession>A0A5B9QZ39</accession>
<dbReference type="AlphaFoldDB" id="A0A5B9QZ39"/>
<organism evidence="2 3">
    <name type="scientific">Roseimaritima ulvae</name>
    <dbReference type="NCBI Taxonomy" id="980254"/>
    <lineage>
        <taxon>Bacteria</taxon>
        <taxon>Pseudomonadati</taxon>
        <taxon>Planctomycetota</taxon>
        <taxon>Planctomycetia</taxon>
        <taxon>Pirellulales</taxon>
        <taxon>Pirellulaceae</taxon>
        <taxon>Roseimaritima</taxon>
    </lineage>
</organism>
<evidence type="ECO:0000313" key="3">
    <source>
        <dbReference type="Proteomes" id="UP000325286"/>
    </source>
</evidence>
<gene>
    <name evidence="2" type="ORF">UC8_12140</name>
</gene>
<evidence type="ECO:0000256" key="1">
    <source>
        <dbReference type="SAM" id="MobiDB-lite"/>
    </source>
</evidence>
<dbReference type="InterPro" id="IPR018668">
    <property type="entry name" value="DNA-binding_VF530-like"/>
</dbReference>
<reference evidence="2 3" key="1">
    <citation type="submission" date="2019-08" db="EMBL/GenBank/DDBJ databases">
        <title>Deep-cultivation of Planctomycetes and their phenomic and genomic characterization uncovers novel biology.</title>
        <authorList>
            <person name="Wiegand S."/>
            <person name="Jogler M."/>
            <person name="Boedeker C."/>
            <person name="Pinto D."/>
            <person name="Vollmers J."/>
            <person name="Rivas-Marin E."/>
            <person name="Kohn T."/>
            <person name="Peeters S.H."/>
            <person name="Heuer A."/>
            <person name="Rast P."/>
            <person name="Oberbeckmann S."/>
            <person name="Bunk B."/>
            <person name="Jeske O."/>
            <person name="Meyerdierks A."/>
            <person name="Storesund J.E."/>
            <person name="Kallscheuer N."/>
            <person name="Luecker S."/>
            <person name="Lage O.M."/>
            <person name="Pohl T."/>
            <person name="Merkel B.J."/>
            <person name="Hornburger P."/>
            <person name="Mueller R.-W."/>
            <person name="Bruemmer F."/>
            <person name="Labrenz M."/>
            <person name="Spormann A.M."/>
            <person name="Op den Camp H."/>
            <person name="Overmann J."/>
            <person name="Amann R."/>
            <person name="Jetten M.S.M."/>
            <person name="Mascher T."/>
            <person name="Medema M.H."/>
            <person name="Devos D.P."/>
            <person name="Kaster A.-K."/>
            <person name="Ovreas L."/>
            <person name="Rohde M."/>
            <person name="Galperin M.Y."/>
            <person name="Jogler C."/>
        </authorList>
    </citation>
    <scope>NUCLEOTIDE SEQUENCE [LARGE SCALE GENOMIC DNA]</scope>
    <source>
        <strain evidence="2 3">UC8</strain>
    </source>
</reference>
<sequence length="102" mass="11777">MNQSQPNNPLHGITLKAMLEYLVAEYGWERLGNRIKIQCFNHEPSINSSLKFLRKTAWARTKVERLYVYSISYDKRKGKTKTDAGNDSGEAGSVWDQARRDQ</sequence>
<evidence type="ECO:0008006" key="4">
    <source>
        <dbReference type="Google" id="ProtNLM"/>
    </source>
</evidence>
<proteinExistence type="predicted"/>
<dbReference type="Proteomes" id="UP000325286">
    <property type="component" value="Chromosome"/>
</dbReference>
<keyword evidence="3" id="KW-1185">Reference proteome</keyword>
<dbReference type="KEGG" id="rul:UC8_12140"/>
<dbReference type="GO" id="GO:0003677">
    <property type="term" value="F:DNA binding"/>
    <property type="evidence" value="ECO:0007669"/>
    <property type="project" value="InterPro"/>
</dbReference>
<dbReference type="Gene3D" id="1.10.720.30">
    <property type="entry name" value="SAP domain"/>
    <property type="match status" value="1"/>
</dbReference>
<dbReference type="EMBL" id="CP042914">
    <property type="protein sequence ID" value="QEG39253.1"/>
    <property type="molecule type" value="Genomic_DNA"/>
</dbReference>
<evidence type="ECO:0000313" key="2">
    <source>
        <dbReference type="EMBL" id="QEG39253.1"/>
    </source>
</evidence>
<dbReference type="Pfam" id="PF09905">
    <property type="entry name" value="VF530"/>
    <property type="match status" value="1"/>
</dbReference>
<name>A0A5B9QZ39_9BACT</name>
<feature type="region of interest" description="Disordered" evidence="1">
    <location>
        <begin position="76"/>
        <end position="102"/>
    </location>
</feature>
<dbReference type="OrthoDB" id="9806870at2"/>